<dbReference type="Gene3D" id="3.40.50.1820">
    <property type="entry name" value="alpha/beta hydrolase"/>
    <property type="match status" value="1"/>
</dbReference>
<dbReference type="SUPFAM" id="SSF82784">
    <property type="entry name" value="OsmC-like"/>
    <property type="match status" value="1"/>
</dbReference>
<dbReference type="SUPFAM" id="SSF53474">
    <property type="entry name" value="alpha/beta-Hydrolases"/>
    <property type="match status" value="1"/>
</dbReference>
<dbReference type="Proteomes" id="UP000436694">
    <property type="component" value="Unassembled WGS sequence"/>
</dbReference>
<dbReference type="InterPro" id="IPR015946">
    <property type="entry name" value="KH_dom-like_a/b"/>
</dbReference>
<dbReference type="InterPro" id="IPR029058">
    <property type="entry name" value="AB_hydrolase_fold"/>
</dbReference>
<protein>
    <submittedName>
        <fullName evidence="2">Alpha/beta fold hydrolase</fullName>
    </submittedName>
</protein>
<dbReference type="Pfam" id="PF12146">
    <property type="entry name" value="Hydrolase_4"/>
    <property type="match status" value="1"/>
</dbReference>
<dbReference type="PANTHER" id="PTHR39624:SF2">
    <property type="entry name" value="OSMC-LIKE PROTEIN"/>
    <property type="match status" value="1"/>
</dbReference>
<name>A0A844ANY3_9RHOB</name>
<dbReference type="EMBL" id="WIXK01000013">
    <property type="protein sequence ID" value="MQY44309.1"/>
    <property type="molecule type" value="Genomic_DNA"/>
</dbReference>
<keyword evidence="3" id="KW-1185">Reference proteome</keyword>
<accession>A0A844ANY3</accession>
<dbReference type="RefSeq" id="WP_153549198.1">
    <property type="nucleotide sequence ID" value="NZ_WIXK01000013.1"/>
</dbReference>
<organism evidence="2 3">
    <name type="scientific">Tritonibacter aquimaris</name>
    <dbReference type="NCBI Taxonomy" id="2663379"/>
    <lineage>
        <taxon>Bacteria</taxon>
        <taxon>Pseudomonadati</taxon>
        <taxon>Pseudomonadota</taxon>
        <taxon>Alphaproteobacteria</taxon>
        <taxon>Rhodobacterales</taxon>
        <taxon>Paracoccaceae</taxon>
        <taxon>Tritonibacter</taxon>
    </lineage>
</organism>
<keyword evidence="2" id="KW-0378">Hydrolase</keyword>
<dbReference type="InterPro" id="IPR003718">
    <property type="entry name" value="OsmC/Ohr_fam"/>
</dbReference>
<dbReference type="AlphaFoldDB" id="A0A844ANY3"/>
<evidence type="ECO:0000259" key="1">
    <source>
        <dbReference type="Pfam" id="PF12146"/>
    </source>
</evidence>
<dbReference type="PANTHER" id="PTHR39624">
    <property type="entry name" value="PROTEIN INVOLVED IN RIMO-MEDIATED BETA-METHYLTHIOLATION OF RIBOSOMAL PROTEIN S12 YCAO"/>
    <property type="match status" value="1"/>
</dbReference>
<dbReference type="InterPro" id="IPR022742">
    <property type="entry name" value="Hydrolase_4"/>
</dbReference>
<evidence type="ECO:0000313" key="3">
    <source>
        <dbReference type="Proteomes" id="UP000436694"/>
    </source>
</evidence>
<sequence>MPTERITFAGHAGTQLAARLDLPDGPVLATALFAHCFTCSKDIPAARRIAARLAGMGIAVLRFDFTGLGHSEGEFENTDFSSNVQDLIAAAQYLSGRDLAPQILIGHSLGGAAVLRARAGIPSVKGVVTLGAPSDPAHVTHHFETALPKIEAEGAAEVCLGGRPFVIGKGFVDDIKSAELELAISDLRAALLVMHAPTDATVGIENASAIFGAAKHPKSFVTLDQADHLISRARDAEYAAEVIAAWAGRYVDLAPPAPPPGAPEGVLRVSEADPEGFLQDIQSGPHHHMLADEPKAYGGTNRGMSPYGFIAAGLGACTSMTIRMYARRKEWPLDSISVDVCHDKVHAQDAAPGAPAKIDQFTRVIQLCGDLSDEQRQRLLEIADKCPVHRTLESGAKVVTRLEVQHAPM</sequence>
<gene>
    <name evidence="2" type="ORF">GG681_16805</name>
</gene>
<feature type="domain" description="Serine aminopeptidase S33" evidence="1">
    <location>
        <begin position="48"/>
        <end position="137"/>
    </location>
</feature>
<evidence type="ECO:0000313" key="2">
    <source>
        <dbReference type="EMBL" id="MQY44309.1"/>
    </source>
</evidence>
<proteinExistence type="predicted"/>
<comment type="caution">
    <text evidence="2">The sequence shown here is derived from an EMBL/GenBank/DDBJ whole genome shotgun (WGS) entry which is preliminary data.</text>
</comment>
<reference evidence="2 3" key="1">
    <citation type="submission" date="2019-10" db="EMBL/GenBank/DDBJ databases">
        <title>Epibacterium sp. nov., isolated from seawater.</title>
        <authorList>
            <person name="Zhang X."/>
            <person name="Li N."/>
        </authorList>
    </citation>
    <scope>NUCLEOTIDE SEQUENCE [LARGE SCALE GENOMIC DNA]</scope>
    <source>
        <strain evidence="2 3">SM1969</strain>
    </source>
</reference>
<dbReference type="Pfam" id="PF02566">
    <property type="entry name" value="OsmC"/>
    <property type="match status" value="1"/>
</dbReference>
<dbReference type="Gene3D" id="3.30.300.20">
    <property type="match status" value="1"/>
</dbReference>
<dbReference type="InterPro" id="IPR036102">
    <property type="entry name" value="OsmC/Ohrsf"/>
</dbReference>
<dbReference type="GO" id="GO:0016787">
    <property type="term" value="F:hydrolase activity"/>
    <property type="evidence" value="ECO:0007669"/>
    <property type="project" value="UniProtKB-KW"/>
</dbReference>